<dbReference type="Pfam" id="PF00400">
    <property type="entry name" value="WD40"/>
    <property type="match status" value="2"/>
</dbReference>
<dbReference type="SUPFAM" id="SSF50978">
    <property type="entry name" value="WD40 repeat-like"/>
    <property type="match status" value="1"/>
</dbReference>
<dbReference type="SMART" id="SM00320">
    <property type="entry name" value="WD40"/>
    <property type="match status" value="2"/>
</dbReference>
<name>A0A2A9NWA4_9AGAR</name>
<keyword evidence="5" id="KW-0804">Transcription</keyword>
<evidence type="ECO:0000256" key="4">
    <source>
        <dbReference type="ARBA" id="ARBA00023015"/>
    </source>
</evidence>
<dbReference type="PROSITE" id="PS50294">
    <property type="entry name" value="WD_REPEATS_REGION"/>
    <property type="match status" value="1"/>
</dbReference>
<accession>A0A2A9NWA4</accession>
<dbReference type="Proteomes" id="UP000242287">
    <property type="component" value="Unassembled WGS sequence"/>
</dbReference>
<feature type="region of interest" description="Disordered" evidence="7">
    <location>
        <begin position="441"/>
        <end position="466"/>
    </location>
</feature>
<dbReference type="InterPro" id="IPR051243">
    <property type="entry name" value="PcG_WD-repeat"/>
</dbReference>
<protein>
    <submittedName>
        <fullName evidence="8">Uncharacterized protein</fullName>
    </submittedName>
</protein>
<dbReference type="PANTHER" id="PTHR10253">
    <property type="entry name" value="POLYCOMB PROTEIN"/>
    <property type="match status" value="1"/>
</dbReference>
<reference evidence="8 9" key="1">
    <citation type="submission" date="2014-02" db="EMBL/GenBank/DDBJ databases">
        <title>Transposable element dynamics among asymbiotic and ectomycorrhizal Amanita fungi.</title>
        <authorList>
            <consortium name="DOE Joint Genome Institute"/>
            <person name="Hess J."/>
            <person name="Skrede I."/>
            <person name="Wolfe B."/>
            <person name="LaButti K."/>
            <person name="Ohm R.A."/>
            <person name="Grigoriev I.V."/>
            <person name="Pringle A."/>
        </authorList>
    </citation>
    <scope>NUCLEOTIDE SEQUENCE [LARGE SCALE GENOMIC DNA]</scope>
    <source>
        <strain evidence="8 9">SKay4041</strain>
    </source>
</reference>
<dbReference type="STRING" id="703135.A0A2A9NWA4"/>
<evidence type="ECO:0000313" key="9">
    <source>
        <dbReference type="Proteomes" id="UP000242287"/>
    </source>
</evidence>
<evidence type="ECO:0000256" key="3">
    <source>
        <dbReference type="ARBA" id="ARBA00022737"/>
    </source>
</evidence>
<comment type="similarity">
    <text evidence="1">Belongs to the WD repeat ESC family.</text>
</comment>
<keyword evidence="9" id="KW-1185">Reference proteome</keyword>
<keyword evidence="3" id="KW-0677">Repeat</keyword>
<dbReference type="OrthoDB" id="7318948at2759"/>
<dbReference type="PROSITE" id="PS50082">
    <property type="entry name" value="WD_REPEATS_2"/>
    <property type="match status" value="1"/>
</dbReference>
<keyword evidence="2 6" id="KW-0853">WD repeat</keyword>
<gene>
    <name evidence="8" type="ORF">AMATHDRAFT_37800</name>
</gene>
<evidence type="ECO:0000313" key="8">
    <source>
        <dbReference type="EMBL" id="PFH54418.1"/>
    </source>
</evidence>
<evidence type="ECO:0000256" key="1">
    <source>
        <dbReference type="ARBA" id="ARBA00008075"/>
    </source>
</evidence>
<evidence type="ECO:0000256" key="6">
    <source>
        <dbReference type="PROSITE-ProRule" id="PRU00221"/>
    </source>
</evidence>
<proteinExistence type="inferred from homology"/>
<sequence>MEFQFNNPFSLRRRISFKKTNSPAFESVALFPWTEESIRTIWNGDLVSDDYVQQWNALISVYGDAVAIAHKSAVYIYHVLKGGNLVRFELPSIKSSLKTVPSDGVRIAWALPPATPLSPLVLVTALNVVYILNVKEAKPIGYLTGHGGVITSVVVHPVNPHIFATTSRDFTTRIYDLTHPAHDEHISQYNSCWPLNPKPSKASAPHGLHMNEKEGIGLGRCIILLMGGRTAGHAEAVLGAAFHHTKPLIATCGMDRTVKIWALPPSIDPKRLHREDKPLFSTDRMHDSRVLSVNWLSEDVLISHSAPAVMRVDSNSYDTYEEPGQVILWRWLALGRFFPPDIDPKVMTRQHLRPMASDFQNSSSFKILSVKYLPIQNKVSTVSPTLKTYMVHLQMPRPGCFAMVVYPNSDSIALMHIPLHFKPHKRQKCPFLPEDLNEDMGINADNEDRSEVGFGPSKTQKEGSNEYDKDVDLGWTLGTRSDSAKLTTCSMGLKGQLVVGVGTEETLWVWMLDT</sequence>
<organism evidence="8 9">
    <name type="scientific">Amanita thiersii Skay4041</name>
    <dbReference type="NCBI Taxonomy" id="703135"/>
    <lineage>
        <taxon>Eukaryota</taxon>
        <taxon>Fungi</taxon>
        <taxon>Dikarya</taxon>
        <taxon>Basidiomycota</taxon>
        <taxon>Agaricomycotina</taxon>
        <taxon>Agaricomycetes</taxon>
        <taxon>Agaricomycetidae</taxon>
        <taxon>Agaricales</taxon>
        <taxon>Pluteineae</taxon>
        <taxon>Amanitaceae</taxon>
        <taxon>Amanita</taxon>
    </lineage>
</organism>
<dbReference type="AlphaFoldDB" id="A0A2A9NWA4"/>
<dbReference type="InterPro" id="IPR001680">
    <property type="entry name" value="WD40_rpt"/>
</dbReference>
<dbReference type="Gene3D" id="2.130.10.10">
    <property type="entry name" value="YVTN repeat-like/Quinoprotein amine dehydrogenase"/>
    <property type="match status" value="1"/>
</dbReference>
<evidence type="ECO:0000256" key="7">
    <source>
        <dbReference type="SAM" id="MobiDB-lite"/>
    </source>
</evidence>
<dbReference type="InterPro" id="IPR036322">
    <property type="entry name" value="WD40_repeat_dom_sf"/>
</dbReference>
<dbReference type="InterPro" id="IPR015943">
    <property type="entry name" value="WD40/YVTN_repeat-like_dom_sf"/>
</dbReference>
<feature type="repeat" description="WD" evidence="6">
    <location>
        <begin position="230"/>
        <end position="261"/>
    </location>
</feature>
<evidence type="ECO:0000256" key="5">
    <source>
        <dbReference type="ARBA" id="ARBA00023163"/>
    </source>
</evidence>
<evidence type="ECO:0000256" key="2">
    <source>
        <dbReference type="ARBA" id="ARBA00022574"/>
    </source>
</evidence>
<keyword evidence="4" id="KW-0805">Transcription regulation</keyword>
<dbReference type="EMBL" id="KZ301969">
    <property type="protein sequence ID" value="PFH54418.1"/>
    <property type="molecule type" value="Genomic_DNA"/>
</dbReference>